<evidence type="ECO:0000256" key="1">
    <source>
        <dbReference type="SAM" id="MobiDB-lite"/>
    </source>
</evidence>
<protein>
    <submittedName>
        <fullName evidence="2">Uncharacterized protein</fullName>
    </submittedName>
</protein>
<accession>A0A939HK26</accession>
<proteinExistence type="predicted"/>
<sequence length="67" mass="6731">MGLITDLCPDVPARGSPAGPHAPDRQNARPSTGSRSPDGLQRTAATGPPGLPAPRRAPAAPCPQKVA</sequence>
<dbReference type="RefSeq" id="WP_207617909.1">
    <property type="nucleotide sequence ID" value="NZ_JAFNLL010000092.1"/>
</dbReference>
<feature type="non-terminal residue" evidence="2">
    <location>
        <position position="1"/>
    </location>
</feature>
<dbReference type="AlphaFoldDB" id="A0A939HK26"/>
<name>A0A939HK26_9MICC</name>
<comment type="caution">
    <text evidence="2">The sequence shown here is derived from an EMBL/GenBank/DDBJ whole genome shotgun (WGS) entry which is preliminary data.</text>
</comment>
<feature type="region of interest" description="Disordered" evidence="1">
    <location>
        <begin position="1"/>
        <end position="67"/>
    </location>
</feature>
<keyword evidence="3" id="KW-1185">Reference proteome</keyword>
<gene>
    <name evidence="2" type="ORF">J1902_18905</name>
</gene>
<evidence type="ECO:0000313" key="2">
    <source>
        <dbReference type="EMBL" id="MBO1269995.1"/>
    </source>
</evidence>
<evidence type="ECO:0000313" key="3">
    <source>
        <dbReference type="Proteomes" id="UP000664164"/>
    </source>
</evidence>
<dbReference type="Proteomes" id="UP000664164">
    <property type="component" value="Unassembled WGS sequence"/>
</dbReference>
<reference evidence="2" key="1">
    <citation type="submission" date="2021-03" db="EMBL/GenBank/DDBJ databases">
        <title>A new species, PO-11, isolated from a karst cave deposit.</title>
        <authorList>
            <person name="Zhaoxiaoyong W."/>
        </authorList>
    </citation>
    <scope>NUCLEOTIDE SEQUENCE</scope>
    <source>
        <strain evidence="2">PO-11</strain>
    </source>
</reference>
<feature type="compositionally biased region" description="Low complexity" evidence="1">
    <location>
        <begin position="42"/>
        <end position="59"/>
    </location>
</feature>
<organism evidence="2 3">
    <name type="scientific">Arthrobacter cavernae</name>
    <dbReference type="NCBI Taxonomy" id="2817681"/>
    <lineage>
        <taxon>Bacteria</taxon>
        <taxon>Bacillati</taxon>
        <taxon>Actinomycetota</taxon>
        <taxon>Actinomycetes</taxon>
        <taxon>Micrococcales</taxon>
        <taxon>Micrococcaceae</taxon>
        <taxon>Arthrobacter</taxon>
    </lineage>
</organism>
<dbReference type="EMBL" id="JAFNLL010000092">
    <property type="protein sequence ID" value="MBO1269995.1"/>
    <property type="molecule type" value="Genomic_DNA"/>
</dbReference>